<proteinExistence type="predicted"/>
<feature type="non-terminal residue" evidence="1">
    <location>
        <position position="1"/>
    </location>
</feature>
<name>A0A0H5R0N6_9EUKA</name>
<evidence type="ECO:0008006" key="2">
    <source>
        <dbReference type="Google" id="ProtNLM"/>
    </source>
</evidence>
<dbReference type="EMBL" id="HACM01007318">
    <property type="protein sequence ID" value="CRZ07760.1"/>
    <property type="molecule type" value="Transcribed_RNA"/>
</dbReference>
<sequence length="166" mass="19370">IGRSNEIDQLAKNAANIGSKIEHGPFLSSFKLQLKKYERGQLKQYLKANIKCSHFPNYPDRDPFRKLPDESTPHMLINRARTGHSRCRQHLSNIGMEDTNKCRHCNKHPETIEHQVLQCEVFKRRLKKSRRIYETLPVTSFNTAIWSHEKAMTKILRKAEKAGCFI</sequence>
<dbReference type="AlphaFoldDB" id="A0A0H5R0N6"/>
<reference evidence="1" key="1">
    <citation type="submission" date="2015-04" db="EMBL/GenBank/DDBJ databases">
        <title>The genome sequence of the plant pathogenic Rhizarian Plasmodiophora brassicae reveals insights in its biotrophic life cycle and the origin of chitin synthesis.</title>
        <authorList>
            <person name="Schwelm A."/>
            <person name="Fogelqvist J."/>
            <person name="Knaust A."/>
            <person name="Julke S."/>
            <person name="Lilja T."/>
            <person name="Dhandapani V."/>
            <person name="Bonilla-Rosso G."/>
            <person name="Karlsson M."/>
            <person name="Shevchenko A."/>
            <person name="Choi S.R."/>
            <person name="Kim H.G."/>
            <person name="Park J.Y."/>
            <person name="Lim Y.P."/>
            <person name="Ludwig-Muller J."/>
            <person name="Dixelius C."/>
        </authorList>
    </citation>
    <scope>NUCLEOTIDE SEQUENCE</scope>
    <source>
        <tissue evidence="1">Potato root galls</tissue>
    </source>
</reference>
<protein>
    <recommendedName>
        <fullName evidence="2">Reverse transcriptase zinc-binding domain-containing protein</fullName>
    </recommendedName>
</protein>
<evidence type="ECO:0000313" key="1">
    <source>
        <dbReference type="EMBL" id="CRZ07760.1"/>
    </source>
</evidence>
<organism evidence="1">
    <name type="scientific">Spongospora subterranea</name>
    <dbReference type="NCBI Taxonomy" id="70186"/>
    <lineage>
        <taxon>Eukaryota</taxon>
        <taxon>Sar</taxon>
        <taxon>Rhizaria</taxon>
        <taxon>Endomyxa</taxon>
        <taxon>Phytomyxea</taxon>
        <taxon>Plasmodiophorida</taxon>
        <taxon>Plasmodiophoridae</taxon>
        <taxon>Spongospora</taxon>
    </lineage>
</organism>
<accession>A0A0H5R0N6</accession>